<comment type="similarity">
    <text evidence="1">In the C-terminal section; belongs to the transpeptidase family.</text>
</comment>
<dbReference type="RefSeq" id="WP_091744717.1">
    <property type="nucleotide sequence ID" value="NZ_FODY01000005.1"/>
</dbReference>
<keyword evidence="10" id="KW-0511">Multifunctional enzyme</keyword>
<evidence type="ECO:0000256" key="12">
    <source>
        <dbReference type="ARBA" id="ARBA00034000"/>
    </source>
</evidence>
<evidence type="ECO:0000256" key="2">
    <source>
        <dbReference type="ARBA" id="ARBA00007739"/>
    </source>
</evidence>
<evidence type="ECO:0000256" key="4">
    <source>
        <dbReference type="ARBA" id="ARBA00022670"/>
    </source>
</evidence>
<evidence type="ECO:0000313" key="19">
    <source>
        <dbReference type="Proteomes" id="UP000198847"/>
    </source>
</evidence>
<dbReference type="FunFam" id="1.10.3810.10:FF:000001">
    <property type="entry name" value="Penicillin-binding protein 1A"/>
    <property type="match status" value="1"/>
</dbReference>
<dbReference type="GO" id="GO:0009252">
    <property type="term" value="P:peptidoglycan biosynthetic process"/>
    <property type="evidence" value="ECO:0007669"/>
    <property type="project" value="UniProtKB-KW"/>
</dbReference>
<dbReference type="InterPro" id="IPR050396">
    <property type="entry name" value="Glycosyltr_51/Transpeptidase"/>
</dbReference>
<organism evidence="18 19">
    <name type="scientific">Propionispora vibrioides</name>
    <dbReference type="NCBI Taxonomy" id="112903"/>
    <lineage>
        <taxon>Bacteria</taxon>
        <taxon>Bacillati</taxon>
        <taxon>Bacillota</taxon>
        <taxon>Negativicutes</taxon>
        <taxon>Selenomonadales</taxon>
        <taxon>Sporomusaceae</taxon>
        <taxon>Propionispora</taxon>
    </lineage>
</organism>
<comment type="catalytic activity">
    <reaction evidence="13">
        <text>[GlcNAc-(1-&gt;4)-Mur2Ac(oyl-L-Ala-gamma-D-Glu-L-Lys-D-Ala-D-Ala)](n)-di-trans,octa-cis-undecaprenyl diphosphate + beta-D-GlcNAc-(1-&gt;4)-Mur2Ac(oyl-L-Ala-gamma-D-Glu-L-Lys-D-Ala-D-Ala)-di-trans,octa-cis-undecaprenyl diphosphate = [GlcNAc-(1-&gt;4)-Mur2Ac(oyl-L-Ala-gamma-D-Glu-L-Lys-D-Ala-D-Ala)](n+1)-di-trans,octa-cis-undecaprenyl diphosphate + di-trans,octa-cis-undecaprenyl diphosphate + H(+)</text>
        <dbReference type="Rhea" id="RHEA:23708"/>
        <dbReference type="Rhea" id="RHEA-COMP:9602"/>
        <dbReference type="Rhea" id="RHEA-COMP:9603"/>
        <dbReference type="ChEBI" id="CHEBI:15378"/>
        <dbReference type="ChEBI" id="CHEBI:58405"/>
        <dbReference type="ChEBI" id="CHEBI:60033"/>
        <dbReference type="ChEBI" id="CHEBI:78435"/>
        <dbReference type="EC" id="2.4.99.28"/>
    </reaction>
</comment>
<evidence type="ECO:0000259" key="16">
    <source>
        <dbReference type="Pfam" id="PF00905"/>
    </source>
</evidence>
<feature type="region of interest" description="Disordered" evidence="14">
    <location>
        <begin position="656"/>
        <end position="737"/>
    </location>
</feature>
<evidence type="ECO:0000256" key="8">
    <source>
        <dbReference type="ARBA" id="ARBA00022960"/>
    </source>
</evidence>
<dbReference type="GO" id="GO:0008955">
    <property type="term" value="F:peptidoglycan glycosyltransferase activity"/>
    <property type="evidence" value="ECO:0007669"/>
    <property type="project" value="UniProtKB-EC"/>
</dbReference>
<sequence length="737" mass="79632">MYDDEANNKNKNKKNQRSSPKFFSKLTVIAIIVFIVIIAGAGIGFLTASIQTMPGLKGDIRPAASSQVFDIHGKPIATIHSAENRLPVSINKIPKDLQNAFIATEDARFYQHIGVDPKGILRAVWANITNRGVSEGGSTITQQLAKNALLTQEQTIKRKIQEAFLALQIEQQYTKTEILEMYLNHIYFGQGAYGVQSAAQVYFGKNVEDLTLAECAMLAGIPKSPNYYSPLNNLKAATERQATVLEQMVKYGYIDNATAAKTQKEKLVLNSHAAQNNMSDTAPYFVDYVLQQLIDKYGANAVYKDGLKIYTTLDLDMQTAAEAAMKQLPTVRTDSNGIQQPQGALVALDPHTGYIKAMVGGRGNDQFNRAIMAERQPGSAFKPFVYLAAIESGMTTSTIIEDSPITFNNWSPSNYDGDFRGKVSLRTALEQSLNVPTVKLANQVGIDKALYYAQQMGISTLVLNGGTNDRNLAASLGGLTRGVTPLEIASAYGVLANQGVRATPVAIIKVVDRTGKVLEEYTPQEKAVINEKSAYLLTDILKGVLLRGTGTAANIGRPAAGKTGTTNDYKDAWFVGYTPDLVAAVWMGNDNDGYLNGITGGATPARIWHSFMAKAVDGMPVRDFPRPGGIVSATVSTQDGLLVTDPNNKDAKSEIFIEGTQPNKQSTATENLQDKDKTKEAEKDKDKTGNSGEATTEAPHSEGKTLPPPPKQDSADKSGSATLPPVPEGLPEKPKKN</sequence>
<keyword evidence="11" id="KW-0961">Cell wall biogenesis/degradation</keyword>
<keyword evidence="5" id="KW-0328">Glycosyltransferase</keyword>
<keyword evidence="8" id="KW-0133">Cell shape</keyword>
<reference evidence="18 19" key="1">
    <citation type="submission" date="2016-10" db="EMBL/GenBank/DDBJ databases">
        <authorList>
            <person name="de Groot N.N."/>
        </authorList>
    </citation>
    <scope>NUCLEOTIDE SEQUENCE [LARGE SCALE GENOMIC DNA]</scope>
    <source>
        <strain evidence="18 19">DSM 13305</strain>
    </source>
</reference>
<dbReference type="PANTHER" id="PTHR32282:SF33">
    <property type="entry name" value="PEPTIDOGLYCAN GLYCOSYLTRANSFERASE"/>
    <property type="match status" value="1"/>
</dbReference>
<feature type="domain" description="Penicillin-binding protein transpeptidase" evidence="16">
    <location>
        <begin position="343"/>
        <end position="580"/>
    </location>
</feature>
<feature type="compositionally biased region" description="Basic and acidic residues" evidence="14">
    <location>
        <begin position="672"/>
        <end position="688"/>
    </location>
</feature>
<keyword evidence="15" id="KW-1133">Transmembrane helix</keyword>
<name>A0A1H8SF25_9FIRM</name>
<evidence type="ECO:0000259" key="17">
    <source>
        <dbReference type="Pfam" id="PF00912"/>
    </source>
</evidence>
<keyword evidence="7" id="KW-0378">Hydrolase</keyword>
<dbReference type="GO" id="GO:0006508">
    <property type="term" value="P:proteolysis"/>
    <property type="evidence" value="ECO:0007669"/>
    <property type="project" value="UniProtKB-KW"/>
</dbReference>
<keyword evidence="19" id="KW-1185">Reference proteome</keyword>
<keyword evidence="15" id="KW-0472">Membrane</keyword>
<keyword evidence="4" id="KW-0645">Protease</keyword>
<dbReference type="NCBIfam" id="TIGR02074">
    <property type="entry name" value="PBP_1a_fam"/>
    <property type="match status" value="1"/>
</dbReference>
<dbReference type="OrthoDB" id="9766909at2"/>
<protein>
    <submittedName>
        <fullName evidence="18">Penicillin-binding protein 1A</fullName>
    </submittedName>
</protein>
<evidence type="ECO:0000256" key="9">
    <source>
        <dbReference type="ARBA" id="ARBA00022984"/>
    </source>
</evidence>
<feature type="compositionally biased region" description="Polar residues" evidence="14">
    <location>
        <begin position="660"/>
        <end position="671"/>
    </location>
</feature>
<dbReference type="InterPro" id="IPR001264">
    <property type="entry name" value="Glyco_trans_51"/>
</dbReference>
<dbReference type="STRING" id="112903.SAMN04490178_10529"/>
<dbReference type="Gene3D" id="3.40.710.10">
    <property type="entry name" value="DD-peptidase/beta-lactamase superfamily"/>
    <property type="match status" value="1"/>
</dbReference>
<comment type="similarity">
    <text evidence="2">In the N-terminal section; belongs to the glycosyltransferase 51 family.</text>
</comment>
<evidence type="ECO:0000256" key="11">
    <source>
        <dbReference type="ARBA" id="ARBA00023316"/>
    </source>
</evidence>
<dbReference type="InterPro" id="IPR036950">
    <property type="entry name" value="PBP_transglycosylase"/>
</dbReference>
<dbReference type="Gene3D" id="1.10.3810.10">
    <property type="entry name" value="Biosynthetic peptidoglycan transglycosylase-like"/>
    <property type="match status" value="1"/>
</dbReference>
<evidence type="ECO:0000256" key="5">
    <source>
        <dbReference type="ARBA" id="ARBA00022676"/>
    </source>
</evidence>
<dbReference type="InterPro" id="IPR023346">
    <property type="entry name" value="Lysozyme-like_dom_sf"/>
</dbReference>
<keyword evidence="3" id="KW-0121">Carboxypeptidase</keyword>
<keyword evidence="6" id="KW-0808">Transferase</keyword>
<feature type="transmembrane region" description="Helical" evidence="15">
    <location>
        <begin position="22"/>
        <end position="46"/>
    </location>
</feature>
<evidence type="ECO:0000256" key="13">
    <source>
        <dbReference type="ARBA" id="ARBA00049902"/>
    </source>
</evidence>
<dbReference type="GO" id="GO:0030288">
    <property type="term" value="C:outer membrane-bounded periplasmic space"/>
    <property type="evidence" value="ECO:0007669"/>
    <property type="project" value="TreeGrafter"/>
</dbReference>
<dbReference type="SUPFAM" id="SSF53955">
    <property type="entry name" value="Lysozyme-like"/>
    <property type="match status" value="1"/>
</dbReference>
<keyword evidence="15" id="KW-0812">Transmembrane</keyword>
<dbReference type="InterPro" id="IPR012338">
    <property type="entry name" value="Beta-lactam/transpept-like"/>
</dbReference>
<dbReference type="Pfam" id="PF00905">
    <property type="entry name" value="Transpeptidase"/>
    <property type="match status" value="1"/>
</dbReference>
<dbReference type="GO" id="GO:0008658">
    <property type="term" value="F:penicillin binding"/>
    <property type="evidence" value="ECO:0007669"/>
    <property type="project" value="InterPro"/>
</dbReference>
<evidence type="ECO:0000313" key="18">
    <source>
        <dbReference type="EMBL" id="SEO77262.1"/>
    </source>
</evidence>
<keyword evidence="9" id="KW-0573">Peptidoglycan synthesis</keyword>
<dbReference type="EMBL" id="FODY01000005">
    <property type="protein sequence ID" value="SEO77262.1"/>
    <property type="molecule type" value="Genomic_DNA"/>
</dbReference>
<dbReference type="InterPro" id="IPR001460">
    <property type="entry name" value="PCN-bd_Tpept"/>
</dbReference>
<evidence type="ECO:0000256" key="10">
    <source>
        <dbReference type="ARBA" id="ARBA00023268"/>
    </source>
</evidence>
<evidence type="ECO:0000256" key="6">
    <source>
        <dbReference type="ARBA" id="ARBA00022679"/>
    </source>
</evidence>
<evidence type="ECO:0000256" key="15">
    <source>
        <dbReference type="SAM" id="Phobius"/>
    </source>
</evidence>
<accession>A0A1H8SF25</accession>
<dbReference type="PANTHER" id="PTHR32282">
    <property type="entry name" value="BINDING PROTEIN TRANSPEPTIDASE, PUTATIVE-RELATED"/>
    <property type="match status" value="1"/>
</dbReference>
<dbReference type="SUPFAM" id="SSF56601">
    <property type="entry name" value="beta-lactamase/transpeptidase-like"/>
    <property type="match status" value="1"/>
</dbReference>
<proteinExistence type="inferred from homology"/>
<dbReference type="GO" id="GO:0009002">
    <property type="term" value="F:serine-type D-Ala-D-Ala carboxypeptidase activity"/>
    <property type="evidence" value="ECO:0007669"/>
    <property type="project" value="UniProtKB-EC"/>
</dbReference>
<evidence type="ECO:0000256" key="1">
    <source>
        <dbReference type="ARBA" id="ARBA00007090"/>
    </source>
</evidence>
<feature type="domain" description="Glycosyl transferase family 51" evidence="17">
    <location>
        <begin position="73"/>
        <end position="248"/>
    </location>
</feature>
<dbReference type="GO" id="GO:0071555">
    <property type="term" value="P:cell wall organization"/>
    <property type="evidence" value="ECO:0007669"/>
    <property type="project" value="UniProtKB-KW"/>
</dbReference>
<dbReference type="Pfam" id="PF00912">
    <property type="entry name" value="Transgly"/>
    <property type="match status" value="1"/>
</dbReference>
<dbReference type="AlphaFoldDB" id="A0A1H8SF25"/>
<evidence type="ECO:0000256" key="14">
    <source>
        <dbReference type="SAM" id="MobiDB-lite"/>
    </source>
</evidence>
<gene>
    <name evidence="18" type="ORF">SAMN04490178_10529</name>
</gene>
<evidence type="ECO:0000256" key="7">
    <source>
        <dbReference type="ARBA" id="ARBA00022801"/>
    </source>
</evidence>
<comment type="catalytic activity">
    <reaction evidence="12">
        <text>Preferential cleavage: (Ac)2-L-Lys-D-Ala-|-D-Ala. Also transpeptidation of peptidyl-alanyl moieties that are N-acyl substituents of D-alanine.</text>
        <dbReference type="EC" id="3.4.16.4"/>
    </reaction>
</comment>
<dbReference type="GO" id="GO:0008360">
    <property type="term" value="P:regulation of cell shape"/>
    <property type="evidence" value="ECO:0007669"/>
    <property type="project" value="UniProtKB-KW"/>
</dbReference>
<dbReference type="Proteomes" id="UP000198847">
    <property type="component" value="Unassembled WGS sequence"/>
</dbReference>
<evidence type="ECO:0000256" key="3">
    <source>
        <dbReference type="ARBA" id="ARBA00022645"/>
    </source>
</evidence>